<evidence type="ECO:0000313" key="4">
    <source>
        <dbReference type="Proteomes" id="UP000248764"/>
    </source>
</evidence>
<keyword evidence="4" id="KW-1185">Reference proteome</keyword>
<accession>A0A2W2C2E2</accession>
<dbReference type="SMART" id="SM00710">
    <property type="entry name" value="PbH1"/>
    <property type="match status" value="4"/>
</dbReference>
<dbReference type="InterPro" id="IPR012334">
    <property type="entry name" value="Pectin_lyas_fold"/>
</dbReference>
<dbReference type="SUPFAM" id="SSF51126">
    <property type="entry name" value="Pectin lyase-like"/>
    <property type="match status" value="1"/>
</dbReference>
<dbReference type="InterPro" id="IPR006311">
    <property type="entry name" value="TAT_signal"/>
</dbReference>
<dbReference type="InterPro" id="IPR039448">
    <property type="entry name" value="Beta_helix"/>
</dbReference>
<dbReference type="PROSITE" id="PS51318">
    <property type="entry name" value="TAT"/>
    <property type="match status" value="1"/>
</dbReference>
<feature type="domain" description="Right handed beta helix" evidence="2">
    <location>
        <begin position="360"/>
        <end position="450"/>
    </location>
</feature>
<dbReference type="InterPro" id="IPR006626">
    <property type="entry name" value="PbH1"/>
</dbReference>
<protein>
    <recommendedName>
        <fullName evidence="2">Right handed beta helix domain-containing protein</fullName>
    </recommendedName>
</protein>
<evidence type="ECO:0000259" key="2">
    <source>
        <dbReference type="Pfam" id="PF13229"/>
    </source>
</evidence>
<feature type="signal peptide" evidence="1">
    <location>
        <begin position="1"/>
        <end position="35"/>
    </location>
</feature>
<proteinExistence type="predicted"/>
<feature type="chain" id="PRO_5015903676" description="Right handed beta helix domain-containing protein" evidence="1">
    <location>
        <begin position="36"/>
        <end position="703"/>
    </location>
</feature>
<dbReference type="Gene3D" id="2.160.20.10">
    <property type="entry name" value="Single-stranded right-handed beta-helix, Pectin lyase-like"/>
    <property type="match status" value="1"/>
</dbReference>
<reference evidence="3 4" key="1">
    <citation type="submission" date="2018-01" db="EMBL/GenBank/DDBJ databases">
        <title>Draft genome sequence of Jiangella sp. GTF31.</title>
        <authorList>
            <person name="Sahin N."/>
            <person name="Ay H."/>
            <person name="Saygin H."/>
        </authorList>
    </citation>
    <scope>NUCLEOTIDE SEQUENCE [LARGE SCALE GENOMIC DNA]</scope>
    <source>
        <strain evidence="3 4">GTF31</strain>
    </source>
</reference>
<gene>
    <name evidence="3" type="ORF">C1I92_18010</name>
</gene>
<dbReference type="RefSeq" id="WP_111256036.1">
    <property type="nucleotide sequence ID" value="NZ_POTW01000044.1"/>
</dbReference>
<dbReference type="AlphaFoldDB" id="A0A2W2C2E2"/>
<dbReference type="Pfam" id="PF13229">
    <property type="entry name" value="Beta_helix"/>
    <property type="match status" value="1"/>
</dbReference>
<comment type="caution">
    <text evidence="3">The sequence shown here is derived from an EMBL/GenBank/DDBJ whole genome shotgun (WGS) entry which is preliminary data.</text>
</comment>
<dbReference type="InterPro" id="IPR011050">
    <property type="entry name" value="Pectin_lyase_fold/virulence"/>
</dbReference>
<dbReference type="Gene3D" id="2.40.30.20">
    <property type="match status" value="1"/>
</dbReference>
<organism evidence="3 4">
    <name type="scientific">Jiangella anatolica</name>
    <dbReference type="NCBI Taxonomy" id="2670374"/>
    <lineage>
        <taxon>Bacteria</taxon>
        <taxon>Bacillati</taxon>
        <taxon>Actinomycetota</taxon>
        <taxon>Actinomycetes</taxon>
        <taxon>Jiangellales</taxon>
        <taxon>Jiangellaceae</taxon>
        <taxon>Jiangella</taxon>
    </lineage>
</organism>
<sequence length="703" mass="73375">MSTGERTISRRGLSAIGVAGLAAAGGAALAPSAAAAPRAALAAIQTVDHHLDLVAGSVHGERVHLLGYWKDIPGIGGGLLYWDATSTEPENDGTIFAVAGVATGRWKRPASTTLNLADFGCLGVGDVDDSARVQKAVDALPTGGIIEFGPGKIRIQQTIRVERVPITFRGVGPTDSLDTGTQYLIATGTADGFVLAGCHGGGFRDLQLQGVDLKGGYMIRTERIGPEKDDGNYMLTFQNVRSRLGYNGILLRSCNTVRFLNCVWNEFHGEQVILLNGESDESRADPVEFVECAIAAGTANRNTDNVVIDGLGGSIKFIGVAILFGRHGIWMRNTIQPRPGDPTPDDKSLPKFLYFEGGGFENGYGYPVLLEKGAQAKFANCYISCDGVFDNVRILETFTGGALFTGCVIRGSGRNGIDIASTRVTITGCTIGNNGRFAHLDYGLAITGVASNGSGGVRVTTAAAHGWETGDRIRIEQVGGAVGANGTWEVTVIDATRVDLIGASLGGTYSGGGLAVRTGTGINIRPTASKVVVTGNILGRLAEGLHRQDYGLISAAPDVLISNNDLAGNPVAPYLINGTQNAQTRIFGNKGMEQLDGRLTARVPGAVADGVYDFANLLYLDGQRIRITRVTRVTGAGSCNVQLEAGGATAGAAQAATTSLQTIQLTAPPAVDAVSAPKRLRLRVSGASGAQDLEVQFGYQLVS</sequence>
<evidence type="ECO:0000256" key="1">
    <source>
        <dbReference type="SAM" id="SignalP"/>
    </source>
</evidence>
<keyword evidence="1" id="KW-0732">Signal</keyword>
<evidence type="ECO:0000313" key="3">
    <source>
        <dbReference type="EMBL" id="PZF82107.1"/>
    </source>
</evidence>
<dbReference type="Proteomes" id="UP000248764">
    <property type="component" value="Unassembled WGS sequence"/>
</dbReference>
<name>A0A2W2C2E2_9ACTN</name>
<dbReference type="InterPro" id="IPR023366">
    <property type="entry name" value="ATP_synth_asu-like_sf"/>
</dbReference>
<dbReference type="EMBL" id="POTW01000044">
    <property type="protein sequence ID" value="PZF82107.1"/>
    <property type="molecule type" value="Genomic_DNA"/>
</dbReference>